<protein>
    <submittedName>
        <fullName evidence="2">Uncharacterized protein</fullName>
    </submittedName>
</protein>
<keyword evidence="3" id="KW-1185">Reference proteome</keyword>
<evidence type="ECO:0000313" key="3">
    <source>
        <dbReference type="Proteomes" id="UP000054270"/>
    </source>
</evidence>
<reference evidence="3" key="1">
    <citation type="submission" date="2014-04" db="EMBL/GenBank/DDBJ databases">
        <title>Evolutionary Origins and Diversification of the Mycorrhizal Mutualists.</title>
        <authorList>
            <consortium name="DOE Joint Genome Institute"/>
            <consortium name="Mycorrhizal Genomics Consortium"/>
            <person name="Kohler A."/>
            <person name="Kuo A."/>
            <person name="Nagy L.G."/>
            <person name="Floudas D."/>
            <person name="Copeland A."/>
            <person name="Barry K.W."/>
            <person name="Cichocki N."/>
            <person name="Veneault-Fourrey C."/>
            <person name="LaButti K."/>
            <person name="Lindquist E.A."/>
            <person name="Lipzen A."/>
            <person name="Lundell T."/>
            <person name="Morin E."/>
            <person name="Murat C."/>
            <person name="Riley R."/>
            <person name="Ohm R."/>
            <person name="Sun H."/>
            <person name="Tunlid A."/>
            <person name="Henrissat B."/>
            <person name="Grigoriev I.V."/>
            <person name="Hibbett D.S."/>
            <person name="Martin F."/>
        </authorList>
    </citation>
    <scope>NUCLEOTIDE SEQUENCE [LARGE SCALE GENOMIC DNA]</scope>
    <source>
        <strain evidence="3">FD-334 SS-4</strain>
    </source>
</reference>
<organism evidence="2 3">
    <name type="scientific">Hypholoma sublateritium (strain FD-334 SS-4)</name>
    <dbReference type="NCBI Taxonomy" id="945553"/>
    <lineage>
        <taxon>Eukaryota</taxon>
        <taxon>Fungi</taxon>
        <taxon>Dikarya</taxon>
        <taxon>Basidiomycota</taxon>
        <taxon>Agaricomycotina</taxon>
        <taxon>Agaricomycetes</taxon>
        <taxon>Agaricomycetidae</taxon>
        <taxon>Agaricales</taxon>
        <taxon>Agaricineae</taxon>
        <taxon>Strophariaceae</taxon>
        <taxon>Hypholoma</taxon>
    </lineage>
</organism>
<keyword evidence="1" id="KW-0812">Transmembrane</keyword>
<dbReference type="EMBL" id="KN817574">
    <property type="protein sequence ID" value="KJA19707.1"/>
    <property type="molecule type" value="Genomic_DNA"/>
</dbReference>
<dbReference type="AlphaFoldDB" id="A0A0D2KZ38"/>
<evidence type="ECO:0000313" key="2">
    <source>
        <dbReference type="EMBL" id="KJA19707.1"/>
    </source>
</evidence>
<keyword evidence="1" id="KW-1133">Transmembrane helix</keyword>
<keyword evidence="1" id="KW-0472">Membrane</keyword>
<proteinExistence type="predicted"/>
<gene>
    <name evidence="2" type="ORF">HYPSUDRAFT_853707</name>
</gene>
<dbReference type="Proteomes" id="UP000054270">
    <property type="component" value="Unassembled WGS sequence"/>
</dbReference>
<sequence>MDLARGWKYPQDMAYSVMLAQCSILAVIFTWELIDYNSPLQCQSTSVKSRYTYPPYTHVESASNRSF</sequence>
<evidence type="ECO:0000256" key="1">
    <source>
        <dbReference type="SAM" id="Phobius"/>
    </source>
</evidence>
<accession>A0A0D2KZ38</accession>
<name>A0A0D2KZ38_HYPSF</name>
<feature type="transmembrane region" description="Helical" evidence="1">
    <location>
        <begin position="12"/>
        <end position="31"/>
    </location>
</feature>